<dbReference type="PANTHER" id="PTHR43110">
    <property type="entry name" value="THIOL PEROXIDASE"/>
    <property type="match status" value="1"/>
</dbReference>
<evidence type="ECO:0000256" key="4">
    <source>
        <dbReference type="ARBA" id="ARBA00023284"/>
    </source>
</evidence>
<dbReference type="OrthoDB" id="9781543at2"/>
<reference evidence="6 7" key="1">
    <citation type="submission" date="2010-12" db="EMBL/GenBank/DDBJ databases">
        <authorList>
            <person name="Muzny D."/>
            <person name="Qin X."/>
            <person name="Deng J."/>
            <person name="Jiang H."/>
            <person name="Liu Y."/>
            <person name="Qu J."/>
            <person name="Song X.-Z."/>
            <person name="Zhang L."/>
            <person name="Thornton R."/>
            <person name="Coyle M."/>
            <person name="Francisco L."/>
            <person name="Jackson L."/>
            <person name="Javaid M."/>
            <person name="Korchina V."/>
            <person name="Kovar C."/>
            <person name="Mata R."/>
            <person name="Mathew T."/>
            <person name="Ngo R."/>
            <person name="Nguyen L."/>
            <person name="Nguyen N."/>
            <person name="Okwuonu G."/>
            <person name="Ongeri F."/>
            <person name="Pham C."/>
            <person name="Simmons D."/>
            <person name="Wilczek-Boney K."/>
            <person name="Hale W."/>
            <person name="Jakkamsetti A."/>
            <person name="Pham P."/>
            <person name="Ruth R."/>
            <person name="San Lucas F."/>
            <person name="Warren J."/>
            <person name="Zhang J."/>
            <person name="Zhao Z."/>
            <person name="Zhou C."/>
            <person name="Zhu D."/>
            <person name="Lee S."/>
            <person name="Bess C."/>
            <person name="Blankenburg K."/>
            <person name="Forbes L."/>
            <person name="Fu Q."/>
            <person name="Gubbala S."/>
            <person name="Hirani K."/>
            <person name="Jayaseelan J.C."/>
            <person name="Lara F."/>
            <person name="Munidasa M."/>
            <person name="Palculict T."/>
            <person name="Patil S."/>
            <person name="Pu L.-L."/>
            <person name="Saada N."/>
            <person name="Tang L."/>
            <person name="Weissenberger G."/>
            <person name="Zhu Y."/>
            <person name="Hemphill L."/>
            <person name="Shang Y."/>
            <person name="Youmans B."/>
            <person name="Ayvaz T."/>
            <person name="Ross M."/>
            <person name="Santibanez J."/>
            <person name="Aqrawi P."/>
            <person name="Gross S."/>
            <person name="Joshi V."/>
            <person name="Fowler G."/>
            <person name="Nazareth L."/>
            <person name="Reid J."/>
            <person name="Worley K."/>
            <person name="Petrosino J."/>
            <person name="Highlander S."/>
            <person name="Gibbs R."/>
        </authorList>
    </citation>
    <scope>NUCLEOTIDE SEQUENCE [LARGE SCALE GENOMIC DNA]</scope>
    <source>
        <strain evidence="7">DSM 15952 / CCUG 50447 / LMG 22039 / TP 1.5</strain>
    </source>
</reference>
<gene>
    <name evidence="6" type="primary">tpx</name>
    <name evidence="6" type="ORF">HMPREF9088_1822</name>
</gene>
<accession>E6LHI2</accession>
<proteinExistence type="predicted"/>
<dbReference type="InterPro" id="IPR000866">
    <property type="entry name" value="AhpC/TSA"/>
</dbReference>
<dbReference type="InterPro" id="IPR050455">
    <property type="entry name" value="Tpx_Peroxidase_subfamily"/>
</dbReference>
<dbReference type="CDD" id="cd03014">
    <property type="entry name" value="PRX_Atyp2cys"/>
    <property type="match status" value="1"/>
</dbReference>
<name>E6LHI2_ENTI1</name>
<dbReference type="Proteomes" id="UP000010296">
    <property type="component" value="Unassembled WGS sequence"/>
</dbReference>
<keyword evidence="1 6" id="KW-0575">Peroxidase</keyword>
<keyword evidence="6" id="KW-0560">Oxidoreductase</keyword>
<dbReference type="eggNOG" id="COG2077">
    <property type="taxonomic scope" value="Bacteria"/>
</dbReference>
<organism evidence="6 7">
    <name type="scientific">Enterococcus italicus (strain DSM 15952 / CCUG 50447 / LMG 22039 / TP 1.5)</name>
    <dbReference type="NCBI Taxonomy" id="888064"/>
    <lineage>
        <taxon>Bacteria</taxon>
        <taxon>Bacillati</taxon>
        <taxon>Bacillota</taxon>
        <taxon>Bacilli</taxon>
        <taxon>Lactobacillales</taxon>
        <taxon>Enterococcaceae</taxon>
        <taxon>Enterococcus</taxon>
    </lineage>
</organism>
<comment type="caution">
    <text evidence="6">The sequence shown here is derived from an EMBL/GenBank/DDBJ whole genome shotgun (WGS) entry which is preliminary data.</text>
</comment>
<evidence type="ECO:0000256" key="3">
    <source>
        <dbReference type="ARBA" id="ARBA00023157"/>
    </source>
</evidence>
<dbReference type="EMBL" id="AEPV01000070">
    <property type="protein sequence ID" value="EFU73334.1"/>
    <property type="molecule type" value="Genomic_DNA"/>
</dbReference>
<keyword evidence="3" id="KW-1015">Disulfide bond</keyword>
<dbReference type="InterPro" id="IPR013766">
    <property type="entry name" value="Thioredoxin_domain"/>
</dbReference>
<dbReference type="Gene3D" id="3.40.30.10">
    <property type="entry name" value="Glutaredoxin"/>
    <property type="match status" value="1"/>
</dbReference>
<dbReference type="PATRIC" id="fig|888064.11.peg.1365"/>
<feature type="domain" description="Thioredoxin" evidence="5">
    <location>
        <begin position="17"/>
        <end position="161"/>
    </location>
</feature>
<sequence>MKITRKGQVIDVPGNQPGEGEVAPDFALQDLQDATISLASLKGQPTIISIIPDIDTRVCAIQTKRFNQEASQLAGIHFVTISNNTKEEQANWCGQEGVDMTMVHDPENVFGEAYSIYMPELGRYARSIFVLDQDSVIRYREIVLEMSHEPDYTQAIEAAKRLV</sequence>
<dbReference type="Pfam" id="PF00578">
    <property type="entry name" value="AhpC-TSA"/>
    <property type="match status" value="1"/>
</dbReference>
<dbReference type="NCBIfam" id="NF001808">
    <property type="entry name" value="PRK00522.1"/>
    <property type="match status" value="1"/>
</dbReference>
<dbReference type="STRING" id="888064.HMPREF9088_1822"/>
<dbReference type="GO" id="GO:0008379">
    <property type="term" value="F:thioredoxin peroxidase activity"/>
    <property type="evidence" value="ECO:0007669"/>
    <property type="project" value="InterPro"/>
</dbReference>
<evidence type="ECO:0000259" key="5">
    <source>
        <dbReference type="PROSITE" id="PS51352"/>
    </source>
</evidence>
<dbReference type="AlphaFoldDB" id="E6LHI2"/>
<keyword evidence="4" id="KW-0676">Redox-active center</keyword>
<dbReference type="PROSITE" id="PS51352">
    <property type="entry name" value="THIOREDOXIN_2"/>
    <property type="match status" value="1"/>
</dbReference>
<dbReference type="InterPro" id="IPR036249">
    <property type="entry name" value="Thioredoxin-like_sf"/>
</dbReference>
<keyword evidence="7" id="KW-1185">Reference proteome</keyword>
<evidence type="ECO:0000313" key="6">
    <source>
        <dbReference type="EMBL" id="EFU73334.1"/>
    </source>
</evidence>
<dbReference type="EC" id="1.11.1.-" evidence="6"/>
<dbReference type="HOGENOM" id="CLU_042529_12_0_9"/>
<keyword evidence="2" id="KW-0049">Antioxidant</keyword>
<evidence type="ECO:0000313" key="7">
    <source>
        <dbReference type="Proteomes" id="UP000010296"/>
    </source>
</evidence>
<protein>
    <submittedName>
        <fullName evidence="6">Redoxin family protein</fullName>
        <ecNumber evidence="6">1.11.1.-</ecNumber>
    </submittedName>
</protein>
<dbReference type="RefSeq" id="WP_007208835.1">
    <property type="nucleotide sequence ID" value="NZ_GL622241.1"/>
</dbReference>
<dbReference type="PANTHER" id="PTHR43110:SF1">
    <property type="entry name" value="THIOL PEROXIDASE"/>
    <property type="match status" value="1"/>
</dbReference>
<evidence type="ECO:0000256" key="1">
    <source>
        <dbReference type="ARBA" id="ARBA00022559"/>
    </source>
</evidence>
<dbReference type="SUPFAM" id="SSF52833">
    <property type="entry name" value="Thioredoxin-like"/>
    <property type="match status" value="1"/>
</dbReference>
<evidence type="ECO:0000256" key="2">
    <source>
        <dbReference type="ARBA" id="ARBA00022862"/>
    </source>
</evidence>
<dbReference type="InterPro" id="IPR002065">
    <property type="entry name" value="TPX"/>
</dbReference>